<accession>A0A4Z1IYT1</accession>
<dbReference type="PROSITE" id="PS50048">
    <property type="entry name" value="ZN2_CY6_FUNGAL_2"/>
    <property type="match status" value="1"/>
</dbReference>
<dbReference type="Pfam" id="PF04082">
    <property type="entry name" value="Fungal_trans"/>
    <property type="match status" value="1"/>
</dbReference>
<dbReference type="PANTHER" id="PTHR47424:SF4">
    <property type="entry name" value="ZN(II)2CYS6 TRANSCRIPTION FACTOR (EUROFUNG)"/>
    <property type="match status" value="1"/>
</dbReference>
<comment type="caution">
    <text evidence="7">The sequence shown here is derived from an EMBL/GenBank/DDBJ whole genome shotgun (WGS) entry which is preliminary data.</text>
</comment>
<dbReference type="Pfam" id="PF00106">
    <property type="entry name" value="adh_short"/>
    <property type="match status" value="1"/>
</dbReference>
<dbReference type="AlphaFoldDB" id="A0A4Z1IYT1"/>
<protein>
    <recommendedName>
        <fullName evidence="6">Zn(2)-C6 fungal-type domain-containing protein</fullName>
    </recommendedName>
</protein>
<dbReference type="SUPFAM" id="SSF57701">
    <property type="entry name" value="Zn2/Cys6 DNA-binding domain"/>
    <property type="match status" value="1"/>
</dbReference>
<evidence type="ECO:0000313" key="7">
    <source>
        <dbReference type="EMBL" id="TGO66516.1"/>
    </source>
</evidence>
<dbReference type="InterPro" id="IPR036864">
    <property type="entry name" value="Zn2-C6_fun-type_DNA-bd_sf"/>
</dbReference>
<evidence type="ECO:0000256" key="5">
    <source>
        <dbReference type="SAM" id="MobiDB-lite"/>
    </source>
</evidence>
<dbReference type="CDD" id="cd12148">
    <property type="entry name" value="fungal_TF_MHR"/>
    <property type="match status" value="1"/>
</dbReference>
<dbReference type="Pfam" id="PF00172">
    <property type="entry name" value="Zn_clus"/>
    <property type="match status" value="1"/>
</dbReference>
<dbReference type="GO" id="GO:0006351">
    <property type="term" value="P:DNA-templated transcription"/>
    <property type="evidence" value="ECO:0007669"/>
    <property type="project" value="InterPro"/>
</dbReference>
<keyword evidence="1" id="KW-0479">Metal-binding</keyword>
<gene>
    <name evidence="7" type="ORF">BELL_0951g00050</name>
</gene>
<dbReference type="Gene3D" id="4.10.240.10">
    <property type="entry name" value="Zn(2)-C6 fungal-type DNA-binding domain"/>
    <property type="match status" value="1"/>
</dbReference>
<reference evidence="7 8" key="1">
    <citation type="submission" date="2017-12" db="EMBL/GenBank/DDBJ databases">
        <title>Comparative genomics of Botrytis spp.</title>
        <authorList>
            <person name="Valero-Jimenez C.A."/>
            <person name="Tapia P."/>
            <person name="Veloso J."/>
            <person name="Silva-Moreno E."/>
            <person name="Staats M."/>
            <person name="Valdes J.H."/>
            <person name="Van Kan J.A.L."/>
        </authorList>
    </citation>
    <scope>NUCLEOTIDE SEQUENCE [LARGE SCALE GENOMIC DNA]</scope>
    <source>
        <strain evidence="7 8">Be9601</strain>
    </source>
</reference>
<dbReference type="CDD" id="cd00067">
    <property type="entry name" value="GAL4"/>
    <property type="match status" value="1"/>
</dbReference>
<evidence type="ECO:0000256" key="2">
    <source>
        <dbReference type="ARBA" id="ARBA00023015"/>
    </source>
</evidence>
<dbReference type="EMBL" id="PQXM01000949">
    <property type="protein sequence ID" value="TGO66516.1"/>
    <property type="molecule type" value="Genomic_DNA"/>
</dbReference>
<dbReference type="GO" id="GO:0008270">
    <property type="term" value="F:zinc ion binding"/>
    <property type="evidence" value="ECO:0007669"/>
    <property type="project" value="InterPro"/>
</dbReference>
<proteinExistence type="predicted"/>
<feature type="compositionally biased region" description="Polar residues" evidence="5">
    <location>
        <begin position="403"/>
        <end position="422"/>
    </location>
</feature>
<sequence>MENVLIIGATGNIGVAAVLGALQSKRHVLAIVRNQASADKLFKHVGTKNGITTVEADIMSEGGVQTVVDQFRAGKLPGFQHVYSAAGGAYGATPLTELTLKELRQIMSVNFESNFFAYRATIPYLLEQKKATSFTLCTRAQGNIGARAAPAISQGPLFSRTERSCFIPSCCPSPPLIFSEDMDTRAPKMQKVTTACDPCRGRKVKCDGHQPGITHQLMCGPCEKRSKSVSCTWVTDFSRAPASADYIRRLEDQIKLLEACNSQDCQISPSNNQSSNSASSASEDLSAETISSHGATTSASPASATWLSTVARDGYPSMNTPEMSTNQWQSNLAPTISPGLVPSFQELSKSIDTICTSSIRPIHSIVVDHDQGTDVIENTFAKSFMQEVEKLVAEKIGEASPSASNALGFGPNTSPSPVSSYESRQRDPKHVLPTREQADSLLTSYFENFHVLYPFLDKLEFQEEYEKIWSCDNCKSDQGSLICLINSVFAISSRQTRTTVSSHENMAVIFCRRAQGFLDIQECSVRSVQSYLLLALYFQSMGESCMCWLYVGNAIRTAQMLEVHLPETSERIAKSQARNSLRKAWHSCVLMDREVSMSYSRPSMIDPQAAAIIPLPVLVEEDDYQPIHNEENTIGTPQAYTADFYKSCIELYDILYSVLFGSRYSKSNINLIEGRYTSENVASPGTNIFILNLRERLSNWDRNNSDHLRMEQHPTYNDLSAISTRRTVVLHQRHLHIQSLLLTPVLQKLIGTEFQEKAERSNEISPWWCNVIFLYKSATVLIAGGLCPSIVAEISETAMHESFSKATAILRQHTTFNSSVLRLVTILDILFQIVPQKFSRLKKASQRVEAEARPPTPNDDNSAATFQYWCPIKPIRHAASAHQDTVHRSPENSGSSQILTDLDRRFDTDDFTWLNKMPFDT</sequence>
<evidence type="ECO:0000313" key="8">
    <source>
        <dbReference type="Proteomes" id="UP000297229"/>
    </source>
</evidence>
<dbReference type="GO" id="GO:0000981">
    <property type="term" value="F:DNA-binding transcription factor activity, RNA polymerase II-specific"/>
    <property type="evidence" value="ECO:0007669"/>
    <property type="project" value="InterPro"/>
</dbReference>
<dbReference type="Proteomes" id="UP000297229">
    <property type="component" value="Unassembled WGS sequence"/>
</dbReference>
<dbReference type="InterPro" id="IPR001138">
    <property type="entry name" value="Zn2Cys6_DnaBD"/>
</dbReference>
<dbReference type="GO" id="GO:0005634">
    <property type="term" value="C:nucleus"/>
    <property type="evidence" value="ECO:0007669"/>
    <property type="project" value="TreeGrafter"/>
</dbReference>
<dbReference type="GO" id="GO:0000435">
    <property type="term" value="P:positive regulation of transcription from RNA polymerase II promoter by galactose"/>
    <property type="evidence" value="ECO:0007669"/>
    <property type="project" value="TreeGrafter"/>
</dbReference>
<feature type="compositionally biased region" description="Low complexity" evidence="5">
    <location>
        <begin position="291"/>
        <end position="302"/>
    </location>
</feature>
<feature type="compositionally biased region" description="Low complexity" evidence="5">
    <location>
        <begin position="268"/>
        <end position="284"/>
    </location>
</feature>
<evidence type="ECO:0000256" key="1">
    <source>
        <dbReference type="ARBA" id="ARBA00022723"/>
    </source>
</evidence>
<evidence type="ECO:0000259" key="6">
    <source>
        <dbReference type="PROSITE" id="PS50048"/>
    </source>
</evidence>
<dbReference type="GO" id="GO:0000978">
    <property type="term" value="F:RNA polymerase II cis-regulatory region sequence-specific DNA binding"/>
    <property type="evidence" value="ECO:0007669"/>
    <property type="project" value="TreeGrafter"/>
</dbReference>
<organism evidence="7 8">
    <name type="scientific">Botrytis elliptica</name>
    <dbReference type="NCBI Taxonomy" id="278938"/>
    <lineage>
        <taxon>Eukaryota</taxon>
        <taxon>Fungi</taxon>
        <taxon>Dikarya</taxon>
        <taxon>Ascomycota</taxon>
        <taxon>Pezizomycotina</taxon>
        <taxon>Leotiomycetes</taxon>
        <taxon>Helotiales</taxon>
        <taxon>Sclerotiniaceae</taxon>
        <taxon>Botrytis</taxon>
    </lineage>
</organism>
<evidence type="ECO:0000256" key="3">
    <source>
        <dbReference type="ARBA" id="ARBA00023163"/>
    </source>
</evidence>
<keyword evidence="2" id="KW-0805">Transcription regulation</keyword>
<dbReference type="Gene3D" id="3.40.50.720">
    <property type="entry name" value="NAD(P)-binding Rossmann-like Domain"/>
    <property type="match status" value="1"/>
</dbReference>
<dbReference type="SMART" id="SM00066">
    <property type="entry name" value="GAL4"/>
    <property type="match status" value="1"/>
</dbReference>
<keyword evidence="3" id="KW-0804">Transcription</keyword>
<feature type="region of interest" description="Disordered" evidence="5">
    <location>
        <begin position="267"/>
        <end position="302"/>
    </location>
</feature>
<dbReference type="SUPFAM" id="SSF51735">
    <property type="entry name" value="NAD(P)-binding Rossmann-fold domains"/>
    <property type="match status" value="1"/>
</dbReference>
<dbReference type="PANTHER" id="PTHR47424">
    <property type="entry name" value="REGULATORY PROTEIN GAL4"/>
    <property type="match status" value="1"/>
</dbReference>
<keyword evidence="4" id="KW-0539">Nucleus</keyword>
<dbReference type="InterPro" id="IPR007219">
    <property type="entry name" value="XnlR_reg_dom"/>
</dbReference>
<dbReference type="InterPro" id="IPR051127">
    <property type="entry name" value="Fungal_SecMet_Regulators"/>
</dbReference>
<dbReference type="CDD" id="cd05233">
    <property type="entry name" value="SDR_c"/>
    <property type="match status" value="1"/>
</dbReference>
<evidence type="ECO:0000256" key="4">
    <source>
        <dbReference type="ARBA" id="ARBA00023242"/>
    </source>
</evidence>
<dbReference type="SMART" id="SM00906">
    <property type="entry name" value="Fungal_trans"/>
    <property type="match status" value="1"/>
</dbReference>
<name>A0A4Z1IYT1_9HELO</name>
<feature type="domain" description="Zn(2)-C6 fungal-type" evidence="6">
    <location>
        <begin position="195"/>
        <end position="233"/>
    </location>
</feature>
<keyword evidence="8" id="KW-1185">Reference proteome</keyword>
<feature type="region of interest" description="Disordered" evidence="5">
    <location>
        <begin position="403"/>
        <end position="432"/>
    </location>
</feature>
<dbReference type="PROSITE" id="PS00463">
    <property type="entry name" value="ZN2_CY6_FUNGAL_1"/>
    <property type="match status" value="1"/>
</dbReference>
<dbReference type="InterPro" id="IPR036291">
    <property type="entry name" value="NAD(P)-bd_dom_sf"/>
</dbReference>
<dbReference type="InterPro" id="IPR002347">
    <property type="entry name" value="SDR_fam"/>
</dbReference>